<dbReference type="InterPro" id="IPR050846">
    <property type="entry name" value="TLCD"/>
</dbReference>
<feature type="transmembrane region" description="Helical" evidence="6">
    <location>
        <begin position="41"/>
        <end position="62"/>
    </location>
</feature>
<dbReference type="GO" id="GO:0005783">
    <property type="term" value="C:endoplasmic reticulum"/>
    <property type="evidence" value="ECO:0007669"/>
    <property type="project" value="TreeGrafter"/>
</dbReference>
<dbReference type="PROSITE" id="PS50922">
    <property type="entry name" value="TLC"/>
    <property type="match status" value="1"/>
</dbReference>
<keyword evidence="2 5" id="KW-0812">Transmembrane</keyword>
<name>A0A2T9YJA1_9FUNG</name>
<organism evidence="8 9">
    <name type="scientific">Smittium simulii</name>
    <dbReference type="NCBI Taxonomy" id="133385"/>
    <lineage>
        <taxon>Eukaryota</taxon>
        <taxon>Fungi</taxon>
        <taxon>Fungi incertae sedis</taxon>
        <taxon>Zoopagomycota</taxon>
        <taxon>Kickxellomycotina</taxon>
        <taxon>Harpellomycetes</taxon>
        <taxon>Harpellales</taxon>
        <taxon>Legeriomycetaceae</taxon>
        <taxon>Smittium</taxon>
    </lineage>
</organism>
<evidence type="ECO:0000313" key="8">
    <source>
        <dbReference type="EMBL" id="PVU92416.1"/>
    </source>
</evidence>
<feature type="transmembrane region" description="Helical" evidence="6">
    <location>
        <begin position="198"/>
        <end position="217"/>
    </location>
</feature>
<dbReference type="PANTHER" id="PTHR13439">
    <property type="entry name" value="CT120 PROTEIN"/>
    <property type="match status" value="1"/>
</dbReference>
<reference evidence="8 9" key="1">
    <citation type="journal article" date="2018" name="MBio">
        <title>Comparative Genomics Reveals the Core Gene Toolbox for the Fungus-Insect Symbiosis.</title>
        <authorList>
            <person name="Wang Y."/>
            <person name="Stata M."/>
            <person name="Wang W."/>
            <person name="Stajich J.E."/>
            <person name="White M.M."/>
            <person name="Moncalvo J.M."/>
        </authorList>
    </citation>
    <scope>NUCLEOTIDE SEQUENCE [LARGE SCALE GENOMIC DNA]</scope>
    <source>
        <strain evidence="8 9">SWE-8-4</strain>
    </source>
</reference>
<sequence length="281" mass="33004">MFEALRDTLSQTNQALVNTKYNISFFEYIGYPLLAPNWPTVLVWFTFFFFIHILSGLTQPFFIKKRAYEITRRLRINWQTHVISQLHAIVISYLCITAMITTPITDRIADTDPQILRLANYSLGFFLYDLYICYIDFEYQGLSFTAHALVAFNSLLFCYMPRIMYYVPVILMFEFSTIFLNNIWFCDKLGLAGSQLQIANSIGLLISFAVVRVFYGSYKFYELAVTIISNWNSFSNFLIYTIFPSIIILWSLNLFWFYKITRAFFKKFAELKSAKSSQKSD</sequence>
<dbReference type="AlphaFoldDB" id="A0A2T9YJA1"/>
<evidence type="ECO:0000256" key="4">
    <source>
        <dbReference type="ARBA" id="ARBA00023136"/>
    </source>
</evidence>
<comment type="caution">
    <text evidence="8">The sequence shown here is derived from an EMBL/GenBank/DDBJ whole genome shotgun (WGS) entry which is preliminary data.</text>
</comment>
<evidence type="ECO:0000256" key="3">
    <source>
        <dbReference type="ARBA" id="ARBA00022989"/>
    </source>
</evidence>
<dbReference type="GO" id="GO:0055088">
    <property type="term" value="P:lipid homeostasis"/>
    <property type="evidence" value="ECO:0007669"/>
    <property type="project" value="TreeGrafter"/>
</dbReference>
<evidence type="ECO:0000256" key="1">
    <source>
        <dbReference type="ARBA" id="ARBA00004141"/>
    </source>
</evidence>
<evidence type="ECO:0000313" key="9">
    <source>
        <dbReference type="Proteomes" id="UP000245383"/>
    </source>
</evidence>
<keyword evidence="3 6" id="KW-1133">Transmembrane helix</keyword>
<protein>
    <recommendedName>
        <fullName evidence="7">TLC domain-containing protein</fullName>
    </recommendedName>
</protein>
<dbReference type="GO" id="GO:0016020">
    <property type="term" value="C:membrane"/>
    <property type="evidence" value="ECO:0007669"/>
    <property type="project" value="UniProtKB-SubCell"/>
</dbReference>
<dbReference type="STRING" id="133385.A0A2T9YJA1"/>
<feature type="transmembrane region" description="Helical" evidence="6">
    <location>
        <begin position="163"/>
        <end position="186"/>
    </location>
</feature>
<dbReference type="SMART" id="SM00724">
    <property type="entry name" value="TLC"/>
    <property type="match status" value="1"/>
</dbReference>
<evidence type="ECO:0000256" key="2">
    <source>
        <dbReference type="ARBA" id="ARBA00022692"/>
    </source>
</evidence>
<dbReference type="Pfam" id="PF03798">
    <property type="entry name" value="TRAM_LAG1_CLN8"/>
    <property type="match status" value="1"/>
</dbReference>
<dbReference type="EMBL" id="MBFR01000162">
    <property type="protein sequence ID" value="PVU92416.1"/>
    <property type="molecule type" value="Genomic_DNA"/>
</dbReference>
<keyword evidence="4 5" id="KW-0472">Membrane</keyword>
<proteinExistence type="predicted"/>
<dbReference type="PANTHER" id="PTHR13439:SF0">
    <property type="entry name" value="TOPOISOMERASE I DAMAGE AFFECTED PROTEIN 4"/>
    <property type="match status" value="1"/>
</dbReference>
<comment type="subcellular location">
    <subcellularLocation>
        <location evidence="1">Membrane</location>
        <topology evidence="1">Multi-pass membrane protein</topology>
    </subcellularLocation>
</comment>
<feature type="transmembrane region" description="Helical" evidence="6">
    <location>
        <begin position="82"/>
        <end position="102"/>
    </location>
</feature>
<keyword evidence="9" id="KW-1185">Reference proteome</keyword>
<dbReference type="Proteomes" id="UP000245383">
    <property type="component" value="Unassembled WGS sequence"/>
</dbReference>
<evidence type="ECO:0000256" key="5">
    <source>
        <dbReference type="PROSITE-ProRule" id="PRU00205"/>
    </source>
</evidence>
<dbReference type="InterPro" id="IPR006634">
    <property type="entry name" value="TLC-dom"/>
</dbReference>
<gene>
    <name evidence="8" type="ORF">BB561_003837</name>
</gene>
<feature type="domain" description="TLC" evidence="7">
    <location>
        <begin position="73"/>
        <end position="269"/>
    </location>
</feature>
<evidence type="ECO:0000259" key="7">
    <source>
        <dbReference type="PROSITE" id="PS50922"/>
    </source>
</evidence>
<dbReference type="OrthoDB" id="10266980at2759"/>
<accession>A0A2T9YJA1</accession>
<evidence type="ECO:0000256" key="6">
    <source>
        <dbReference type="SAM" id="Phobius"/>
    </source>
</evidence>
<feature type="transmembrane region" description="Helical" evidence="6">
    <location>
        <begin position="237"/>
        <end position="258"/>
    </location>
</feature>